<dbReference type="Pfam" id="PF13556">
    <property type="entry name" value="HTH_30"/>
    <property type="match status" value="1"/>
</dbReference>
<dbReference type="AlphaFoldDB" id="A0A7Y9E7W8"/>
<dbReference type="InterPro" id="IPR025751">
    <property type="entry name" value="RsbRD_N_dom"/>
</dbReference>
<dbReference type="PANTHER" id="PTHR33744:SF1">
    <property type="entry name" value="DNA-BINDING TRANSCRIPTIONAL ACTIVATOR ADER"/>
    <property type="match status" value="1"/>
</dbReference>
<evidence type="ECO:0000313" key="3">
    <source>
        <dbReference type="EMBL" id="NYD42853.1"/>
    </source>
</evidence>
<evidence type="ECO:0000313" key="4">
    <source>
        <dbReference type="Proteomes" id="UP000535511"/>
    </source>
</evidence>
<gene>
    <name evidence="3" type="ORF">BJZ21_002936</name>
</gene>
<proteinExistence type="predicted"/>
<organism evidence="3 4">
    <name type="scientific">Nocardioides panaciterrulae</name>
    <dbReference type="NCBI Taxonomy" id="661492"/>
    <lineage>
        <taxon>Bacteria</taxon>
        <taxon>Bacillati</taxon>
        <taxon>Actinomycetota</taxon>
        <taxon>Actinomycetes</taxon>
        <taxon>Propionibacteriales</taxon>
        <taxon>Nocardioidaceae</taxon>
        <taxon>Nocardioides</taxon>
    </lineage>
</organism>
<feature type="domain" description="PucR C-terminal helix-turn-helix" evidence="1">
    <location>
        <begin position="308"/>
        <end position="362"/>
    </location>
</feature>
<dbReference type="InterPro" id="IPR042070">
    <property type="entry name" value="PucR_C-HTH_sf"/>
</dbReference>
<keyword evidence="4" id="KW-1185">Reference proteome</keyword>
<evidence type="ECO:0000259" key="1">
    <source>
        <dbReference type="Pfam" id="PF13556"/>
    </source>
</evidence>
<evidence type="ECO:0008006" key="5">
    <source>
        <dbReference type="Google" id="ProtNLM"/>
    </source>
</evidence>
<dbReference type="InterPro" id="IPR025736">
    <property type="entry name" value="PucR_C-HTH_dom"/>
</dbReference>
<sequence>MEQREAVRRALVADPARVVDDVVGAIRAQIPAYRALSPAQLEEVSAIAGWAASRILELWVADEQLAPADVARFRGIGAARALDGRPLPVVLRAYRVAGTRVTDLVAEAGGDRLTVEDALALARLWMASVDTLSEALYAGHSAASERLSGDRDRALADLLEDLLDGRQATRTALADRCRELGVTLPAAPAVLVTTGPAPADALLARTRERTTVALLADPGRAGERAPQGPLPHMPVTCCLVTARSTDDVPRAHRLAALAVEHAPARATAGGPLGEADALVLALLAAHRDADPARLAGLVLGPLADQPHLVAGLDAYLETGSASAAAATLGLHPQTMRHRLRRLVQRTGRDPRRPWDRFVLEVARTIAAADGPAPAPAR</sequence>
<evidence type="ECO:0000259" key="2">
    <source>
        <dbReference type="Pfam" id="PF14361"/>
    </source>
</evidence>
<dbReference type="Proteomes" id="UP000535511">
    <property type="component" value="Unassembled WGS sequence"/>
</dbReference>
<name>A0A7Y9E7W8_9ACTN</name>
<dbReference type="RefSeq" id="WP_179664436.1">
    <property type="nucleotide sequence ID" value="NZ_JACCBG010000001.1"/>
</dbReference>
<reference evidence="3 4" key="1">
    <citation type="submission" date="2020-07" db="EMBL/GenBank/DDBJ databases">
        <title>Sequencing the genomes of 1000 actinobacteria strains.</title>
        <authorList>
            <person name="Klenk H.-P."/>
        </authorList>
    </citation>
    <scope>NUCLEOTIDE SEQUENCE [LARGE SCALE GENOMIC DNA]</scope>
    <source>
        <strain evidence="3 4">DSM 21350</strain>
    </source>
</reference>
<feature type="domain" description="RsbT co-antagonist protein RsbRD N-terminal" evidence="2">
    <location>
        <begin position="17"/>
        <end position="154"/>
    </location>
</feature>
<dbReference type="PANTHER" id="PTHR33744">
    <property type="entry name" value="CARBOHYDRATE DIACID REGULATOR"/>
    <property type="match status" value="1"/>
</dbReference>
<dbReference type="EMBL" id="JACCBG010000001">
    <property type="protein sequence ID" value="NYD42853.1"/>
    <property type="molecule type" value="Genomic_DNA"/>
</dbReference>
<dbReference type="Pfam" id="PF14361">
    <property type="entry name" value="RsbRD_N"/>
    <property type="match status" value="1"/>
</dbReference>
<accession>A0A7Y9E7W8</accession>
<comment type="caution">
    <text evidence="3">The sequence shown here is derived from an EMBL/GenBank/DDBJ whole genome shotgun (WGS) entry which is preliminary data.</text>
</comment>
<protein>
    <recommendedName>
        <fullName evidence="5">PucR family transcriptional regulator</fullName>
    </recommendedName>
</protein>
<dbReference type="Gene3D" id="1.10.10.2840">
    <property type="entry name" value="PucR C-terminal helix-turn-helix domain"/>
    <property type="match status" value="1"/>
</dbReference>
<dbReference type="InterPro" id="IPR051448">
    <property type="entry name" value="CdaR-like_regulators"/>
</dbReference>